<name>R7RZP5_STEHR</name>
<proteinExistence type="predicted"/>
<dbReference type="RefSeq" id="XP_007311104.1">
    <property type="nucleotide sequence ID" value="XM_007311042.1"/>
</dbReference>
<dbReference type="KEGG" id="shs:STEHIDRAFT_116270"/>
<keyword evidence="2" id="KW-1185">Reference proteome</keyword>
<dbReference type="Proteomes" id="UP000053927">
    <property type="component" value="Unassembled WGS sequence"/>
</dbReference>
<dbReference type="GeneID" id="18795883"/>
<reference evidence="2" key="1">
    <citation type="journal article" date="2012" name="Science">
        <title>The Paleozoic origin of enzymatic lignin decomposition reconstructed from 31 fungal genomes.</title>
        <authorList>
            <person name="Floudas D."/>
            <person name="Binder M."/>
            <person name="Riley R."/>
            <person name="Barry K."/>
            <person name="Blanchette R.A."/>
            <person name="Henrissat B."/>
            <person name="Martinez A.T."/>
            <person name="Otillar R."/>
            <person name="Spatafora J.W."/>
            <person name="Yadav J.S."/>
            <person name="Aerts A."/>
            <person name="Benoit I."/>
            <person name="Boyd A."/>
            <person name="Carlson A."/>
            <person name="Copeland A."/>
            <person name="Coutinho P.M."/>
            <person name="de Vries R.P."/>
            <person name="Ferreira P."/>
            <person name="Findley K."/>
            <person name="Foster B."/>
            <person name="Gaskell J."/>
            <person name="Glotzer D."/>
            <person name="Gorecki P."/>
            <person name="Heitman J."/>
            <person name="Hesse C."/>
            <person name="Hori C."/>
            <person name="Igarashi K."/>
            <person name="Jurgens J.A."/>
            <person name="Kallen N."/>
            <person name="Kersten P."/>
            <person name="Kohler A."/>
            <person name="Kuees U."/>
            <person name="Kumar T.K.A."/>
            <person name="Kuo A."/>
            <person name="LaButti K."/>
            <person name="Larrondo L.F."/>
            <person name="Lindquist E."/>
            <person name="Ling A."/>
            <person name="Lombard V."/>
            <person name="Lucas S."/>
            <person name="Lundell T."/>
            <person name="Martin R."/>
            <person name="McLaughlin D.J."/>
            <person name="Morgenstern I."/>
            <person name="Morin E."/>
            <person name="Murat C."/>
            <person name="Nagy L.G."/>
            <person name="Nolan M."/>
            <person name="Ohm R.A."/>
            <person name="Patyshakuliyeva A."/>
            <person name="Rokas A."/>
            <person name="Ruiz-Duenas F.J."/>
            <person name="Sabat G."/>
            <person name="Salamov A."/>
            <person name="Samejima M."/>
            <person name="Schmutz J."/>
            <person name="Slot J.C."/>
            <person name="St John F."/>
            <person name="Stenlid J."/>
            <person name="Sun H."/>
            <person name="Sun S."/>
            <person name="Syed K."/>
            <person name="Tsang A."/>
            <person name="Wiebenga A."/>
            <person name="Young D."/>
            <person name="Pisabarro A."/>
            <person name="Eastwood D.C."/>
            <person name="Martin F."/>
            <person name="Cullen D."/>
            <person name="Grigoriev I.V."/>
            <person name="Hibbett D.S."/>
        </authorList>
    </citation>
    <scope>NUCLEOTIDE SEQUENCE [LARGE SCALE GENOMIC DNA]</scope>
    <source>
        <strain evidence="2">FP-91666</strain>
    </source>
</reference>
<accession>R7RZP5</accession>
<dbReference type="EMBL" id="JH687401">
    <property type="protein sequence ID" value="EIM79787.1"/>
    <property type="molecule type" value="Genomic_DNA"/>
</dbReference>
<protein>
    <submittedName>
        <fullName evidence="1">Uncharacterized protein</fullName>
    </submittedName>
</protein>
<gene>
    <name evidence="1" type="ORF">STEHIDRAFT_116270</name>
</gene>
<dbReference type="AlphaFoldDB" id="R7RZP5"/>
<organism evidence="1 2">
    <name type="scientific">Stereum hirsutum (strain FP-91666)</name>
    <name type="common">White-rot fungus</name>
    <dbReference type="NCBI Taxonomy" id="721885"/>
    <lineage>
        <taxon>Eukaryota</taxon>
        <taxon>Fungi</taxon>
        <taxon>Dikarya</taxon>
        <taxon>Basidiomycota</taxon>
        <taxon>Agaricomycotina</taxon>
        <taxon>Agaricomycetes</taxon>
        <taxon>Russulales</taxon>
        <taxon>Stereaceae</taxon>
        <taxon>Stereum</taxon>
    </lineage>
</organism>
<evidence type="ECO:0000313" key="1">
    <source>
        <dbReference type="EMBL" id="EIM79787.1"/>
    </source>
</evidence>
<sequence>MPNRKWAIYPPLDLPSNNFSAVWEGKFIVSTSANGWIGLAIVSTSTVTLTIDDNNAVTAPYTSAVTILGNIEQYTWAQANSRKHACKWHTSSVGTKSYDTVVPLLYVHVHPNLWVIVGRGGKRDRGMGGTGGTELVVAIECIGSWELRDLETRRNRG</sequence>
<evidence type="ECO:0000313" key="2">
    <source>
        <dbReference type="Proteomes" id="UP000053927"/>
    </source>
</evidence>